<gene>
    <name evidence="7" type="ORF">V1264_003381</name>
</gene>
<evidence type="ECO:0000256" key="3">
    <source>
        <dbReference type="ARBA" id="ARBA00022989"/>
    </source>
</evidence>
<proteinExistence type="predicted"/>
<feature type="transmembrane region" description="Helical" evidence="5">
    <location>
        <begin position="429"/>
        <end position="462"/>
    </location>
</feature>
<dbReference type="AlphaFoldDB" id="A0AAN9B5W6"/>
<feature type="transmembrane region" description="Helical" evidence="5">
    <location>
        <begin position="221"/>
        <end position="240"/>
    </location>
</feature>
<evidence type="ECO:0000313" key="8">
    <source>
        <dbReference type="Proteomes" id="UP001374579"/>
    </source>
</evidence>
<dbReference type="Pfam" id="PF01740">
    <property type="entry name" value="STAS"/>
    <property type="match status" value="1"/>
</dbReference>
<dbReference type="Proteomes" id="UP001374579">
    <property type="component" value="Unassembled WGS sequence"/>
</dbReference>
<dbReference type="PROSITE" id="PS50801">
    <property type="entry name" value="STAS"/>
    <property type="match status" value="1"/>
</dbReference>
<evidence type="ECO:0000256" key="5">
    <source>
        <dbReference type="SAM" id="Phobius"/>
    </source>
</evidence>
<organism evidence="7 8">
    <name type="scientific">Littorina saxatilis</name>
    <dbReference type="NCBI Taxonomy" id="31220"/>
    <lineage>
        <taxon>Eukaryota</taxon>
        <taxon>Metazoa</taxon>
        <taxon>Spiralia</taxon>
        <taxon>Lophotrochozoa</taxon>
        <taxon>Mollusca</taxon>
        <taxon>Gastropoda</taxon>
        <taxon>Caenogastropoda</taxon>
        <taxon>Littorinimorpha</taxon>
        <taxon>Littorinoidea</taxon>
        <taxon>Littorinidae</taxon>
        <taxon>Littorina</taxon>
    </lineage>
</organism>
<dbReference type="GO" id="GO:0055085">
    <property type="term" value="P:transmembrane transport"/>
    <property type="evidence" value="ECO:0007669"/>
    <property type="project" value="InterPro"/>
</dbReference>
<sequence>MPVPSDTPSRFLQQRESLSSATAQGMPQLVVTSRRCYTQDQLDEAYTQTSVPLTLGAFVKDQCRCSASTLKKKLFGFFPIFSVLKNYNWRFKFAMVDVINGFSVGFLHLPQGLGFGLLASLKPVHGLYSSFFPVLVYMVFGTSPHVSMGTNAVVALLAASVIDSKVQGLGLDKGGNHTMSEEELLHFKVGVAGASCFIGGLLLIAMGLLRMGFLTNFMAKSFIGGFSFAAAVHITMSQLVKLLHLKIPSRTGMGKLVFTTIDVCKNIADTNAADVIVGLISAVILLGVSIGVNQRYKHRLKIPIPIELIVVVLSTFVSHFADLKRNFGLDVVGDIPQGMPAPSIPPFDLMPSIIKESVITAILIFALTISMAKLTAKLHDITIDDNQELVAYGMCNLVGAFFQNFSSSISPPRTMMLSAMRSRSTLNGVTSAVFILLVLLVAGQLFVSLPIAMLSAMIVAAMKDLLFQVTILKQLWYINKSDFFIWLLTAVCSVFGDLDIGLLVGVVVSMVTVLIVSQLAKGTLLGKSSYEDLIIDLDRRGIFPFPGVTIFRFESQLHFASAERFKSEMYRKVCDPTTSTRKDCYEIDVDEQTDTARANLQAETHKTLSGRDGLALSPGIDFPSKDVVNDVDHLRPSGVGIRRENSEESAVDKSMVQVVPPDVQQDGKAEDGQLDVEVHGGKDVQGEGRLLVQEGEGTDPAKQHDRTNNAPLAIEKDDKTASLTTVPMAPDSLSDISHVILDCSTMTYIDITGVDTLHLIITQFSRAGVSVLLTDIPPTTLGILTRAKFFEHEDHQRVHHSVLDALIAIRATRSQRKSTRKSFADFGTTLES</sequence>
<feature type="transmembrane region" description="Helical" evidence="5">
    <location>
        <begin position="91"/>
        <end position="109"/>
    </location>
</feature>
<evidence type="ECO:0000313" key="7">
    <source>
        <dbReference type="EMBL" id="KAK7099201.1"/>
    </source>
</evidence>
<evidence type="ECO:0000256" key="2">
    <source>
        <dbReference type="ARBA" id="ARBA00022692"/>
    </source>
</evidence>
<comment type="subcellular location">
    <subcellularLocation>
        <location evidence="1">Membrane</location>
        <topology evidence="1">Multi-pass membrane protein</topology>
    </subcellularLocation>
</comment>
<dbReference type="EMBL" id="JBAMIC010000012">
    <property type="protein sequence ID" value="KAK7099201.1"/>
    <property type="molecule type" value="Genomic_DNA"/>
</dbReference>
<dbReference type="SUPFAM" id="SSF52091">
    <property type="entry name" value="SpoIIaa-like"/>
    <property type="match status" value="1"/>
</dbReference>
<evidence type="ECO:0000256" key="4">
    <source>
        <dbReference type="ARBA" id="ARBA00023136"/>
    </source>
</evidence>
<dbReference type="CDD" id="cd07042">
    <property type="entry name" value="STAS_SulP_like_sulfate_transporter"/>
    <property type="match status" value="1"/>
</dbReference>
<dbReference type="GO" id="GO:0016020">
    <property type="term" value="C:membrane"/>
    <property type="evidence" value="ECO:0007669"/>
    <property type="project" value="UniProtKB-SubCell"/>
</dbReference>
<reference evidence="7 8" key="1">
    <citation type="submission" date="2024-02" db="EMBL/GenBank/DDBJ databases">
        <title>Chromosome-scale genome assembly of the rough periwinkle Littorina saxatilis.</title>
        <authorList>
            <person name="De Jode A."/>
            <person name="Faria R."/>
            <person name="Formenti G."/>
            <person name="Sims Y."/>
            <person name="Smith T.P."/>
            <person name="Tracey A."/>
            <person name="Wood J.M.D."/>
            <person name="Zagrodzka Z.B."/>
            <person name="Johannesson K."/>
            <person name="Butlin R.K."/>
            <person name="Leder E.H."/>
        </authorList>
    </citation>
    <scope>NUCLEOTIDE SEQUENCE [LARGE SCALE GENOMIC DNA]</scope>
    <source>
        <strain evidence="7">Snail1</strain>
        <tissue evidence="7">Muscle</tissue>
    </source>
</reference>
<dbReference type="Pfam" id="PF00916">
    <property type="entry name" value="Sulfate_transp"/>
    <property type="match status" value="1"/>
</dbReference>
<dbReference type="InterPro" id="IPR036513">
    <property type="entry name" value="STAS_dom_sf"/>
</dbReference>
<feature type="transmembrane region" description="Helical" evidence="5">
    <location>
        <begin position="389"/>
        <end position="409"/>
    </location>
</feature>
<keyword evidence="3 5" id="KW-1133">Transmembrane helix</keyword>
<evidence type="ECO:0000256" key="1">
    <source>
        <dbReference type="ARBA" id="ARBA00004141"/>
    </source>
</evidence>
<accession>A0AAN9B5W6</accession>
<keyword evidence="4 5" id="KW-0472">Membrane</keyword>
<protein>
    <recommendedName>
        <fullName evidence="6">STAS domain-containing protein</fullName>
    </recommendedName>
</protein>
<dbReference type="PANTHER" id="PTHR11814">
    <property type="entry name" value="SULFATE TRANSPORTER"/>
    <property type="match status" value="1"/>
</dbReference>
<name>A0AAN9B5W6_9CAEN</name>
<evidence type="ECO:0000259" key="6">
    <source>
        <dbReference type="PROSITE" id="PS50801"/>
    </source>
</evidence>
<comment type="caution">
    <text evidence="7">The sequence shown here is derived from an EMBL/GenBank/DDBJ whole genome shotgun (WGS) entry which is preliminary data.</text>
</comment>
<dbReference type="InterPro" id="IPR001902">
    <property type="entry name" value="SLC26A/SulP_fam"/>
</dbReference>
<feature type="transmembrane region" description="Helical" evidence="5">
    <location>
        <begin position="275"/>
        <end position="292"/>
    </location>
</feature>
<dbReference type="InterPro" id="IPR002645">
    <property type="entry name" value="STAS_dom"/>
</dbReference>
<feature type="transmembrane region" description="Helical" evidence="5">
    <location>
        <begin position="189"/>
        <end position="209"/>
    </location>
</feature>
<dbReference type="NCBIfam" id="TIGR00815">
    <property type="entry name" value="sulP"/>
    <property type="match status" value="1"/>
</dbReference>
<keyword evidence="2 5" id="KW-0812">Transmembrane</keyword>
<feature type="transmembrane region" description="Helical" evidence="5">
    <location>
        <begin position="304"/>
        <end position="321"/>
    </location>
</feature>
<dbReference type="Gene3D" id="3.30.750.24">
    <property type="entry name" value="STAS domain"/>
    <property type="match status" value="1"/>
</dbReference>
<feature type="transmembrane region" description="Helical" evidence="5">
    <location>
        <begin position="349"/>
        <end position="369"/>
    </location>
</feature>
<feature type="transmembrane region" description="Helical" evidence="5">
    <location>
        <begin position="483"/>
        <end position="516"/>
    </location>
</feature>
<keyword evidence="8" id="KW-1185">Reference proteome</keyword>
<dbReference type="InterPro" id="IPR011547">
    <property type="entry name" value="SLC26A/SulP_dom"/>
</dbReference>
<feature type="domain" description="STAS" evidence="6">
    <location>
        <begin position="546"/>
        <end position="809"/>
    </location>
</feature>